<evidence type="ECO:0000259" key="4">
    <source>
        <dbReference type="PROSITE" id="PS51279"/>
    </source>
</evidence>
<evidence type="ECO:0000256" key="1">
    <source>
        <dbReference type="ARBA" id="ARBA00010465"/>
    </source>
</evidence>
<dbReference type="InterPro" id="IPR011421">
    <property type="entry name" value="BCNT-C"/>
</dbReference>
<feature type="region of interest" description="Disordered" evidence="3">
    <location>
        <begin position="1"/>
        <end position="140"/>
    </location>
</feature>
<name>A0A9W7XSB3_9FUNG</name>
<dbReference type="EMBL" id="JANBOH010000004">
    <property type="protein sequence ID" value="KAJ1648490.1"/>
    <property type="molecule type" value="Genomic_DNA"/>
</dbReference>
<feature type="domain" description="BCNT-C" evidence="4">
    <location>
        <begin position="139"/>
        <end position="210"/>
    </location>
</feature>
<feature type="compositionally biased region" description="Acidic residues" evidence="3">
    <location>
        <begin position="8"/>
        <end position="53"/>
    </location>
</feature>
<comment type="similarity">
    <text evidence="1">Belongs to the SWC5 family.</text>
</comment>
<reference evidence="5" key="1">
    <citation type="submission" date="2022-07" db="EMBL/GenBank/DDBJ databases">
        <title>Phylogenomic reconstructions and comparative analyses of Kickxellomycotina fungi.</title>
        <authorList>
            <person name="Reynolds N.K."/>
            <person name="Stajich J.E."/>
            <person name="Barry K."/>
            <person name="Grigoriev I.V."/>
            <person name="Crous P."/>
            <person name="Smith M.E."/>
        </authorList>
    </citation>
    <scope>NUCLEOTIDE SEQUENCE</scope>
    <source>
        <strain evidence="5">NBRC 105413</strain>
    </source>
</reference>
<proteinExistence type="inferred from homology"/>
<dbReference type="Proteomes" id="UP001145021">
    <property type="component" value="Unassembled WGS sequence"/>
</dbReference>
<protein>
    <recommendedName>
        <fullName evidence="2">SWR1-complex protein 5</fullName>
    </recommendedName>
</protein>
<dbReference type="GO" id="GO:0000812">
    <property type="term" value="C:Swr1 complex"/>
    <property type="evidence" value="ECO:0007669"/>
    <property type="project" value="TreeGrafter"/>
</dbReference>
<dbReference type="Pfam" id="PF07572">
    <property type="entry name" value="BCNT"/>
    <property type="match status" value="1"/>
</dbReference>
<evidence type="ECO:0000313" key="6">
    <source>
        <dbReference type="Proteomes" id="UP001145021"/>
    </source>
</evidence>
<dbReference type="PANTHER" id="PTHR48407">
    <property type="entry name" value="CRANIOFACIAL DEVELOPMENT PROTEIN 1"/>
    <property type="match status" value="1"/>
</dbReference>
<dbReference type="AlphaFoldDB" id="A0A9W7XSB3"/>
<organism evidence="5 6">
    <name type="scientific">Coemansia asiatica</name>
    <dbReference type="NCBI Taxonomy" id="1052880"/>
    <lineage>
        <taxon>Eukaryota</taxon>
        <taxon>Fungi</taxon>
        <taxon>Fungi incertae sedis</taxon>
        <taxon>Zoopagomycota</taxon>
        <taxon>Kickxellomycotina</taxon>
        <taxon>Kickxellomycetes</taxon>
        <taxon>Kickxellales</taxon>
        <taxon>Kickxellaceae</taxon>
        <taxon>Coemansia</taxon>
    </lineage>
</organism>
<evidence type="ECO:0000256" key="2">
    <source>
        <dbReference type="ARBA" id="ARBA00019138"/>
    </source>
</evidence>
<keyword evidence="6" id="KW-1185">Reference proteome</keyword>
<sequence length="210" mass="23878">MSLADLYRDEESELEESEEDEFVPGGSEDDGSDGGSEAEEEKEEENGDSENDGTEQAGAADASEQQKRRIDDIWQEMNAPAGQRAAKQARVEEKEPESDKKDQDQASEEVVAPLQQPLQQPLSLADSEGLRKGGPKRRVSKFSKMAEMVEQRRGKRENTLDRARKEWAGFVDKEGIREDLDKANKDGYVERQEFLHRVDQRTFEKTRSRK</sequence>
<gene>
    <name evidence="5" type="primary">CFDP1</name>
    <name evidence="5" type="ORF">LPJ64_000187</name>
</gene>
<dbReference type="InterPro" id="IPR027124">
    <property type="entry name" value="Swc5/CFDP1/2"/>
</dbReference>
<comment type="caution">
    <text evidence="5">The sequence shown here is derived from an EMBL/GenBank/DDBJ whole genome shotgun (WGS) entry which is preliminary data.</text>
</comment>
<evidence type="ECO:0000313" key="5">
    <source>
        <dbReference type="EMBL" id="KAJ1648490.1"/>
    </source>
</evidence>
<feature type="compositionally biased region" description="Low complexity" evidence="3">
    <location>
        <begin position="113"/>
        <end position="122"/>
    </location>
</feature>
<dbReference type="PANTHER" id="PTHR48407:SF1">
    <property type="entry name" value="CRANIOFACIAL DEVELOPMENT PROTEIN 1"/>
    <property type="match status" value="1"/>
</dbReference>
<accession>A0A9W7XSB3</accession>
<dbReference type="PROSITE" id="PS51279">
    <property type="entry name" value="BCNT_C"/>
    <property type="match status" value="1"/>
</dbReference>
<evidence type="ECO:0000256" key="3">
    <source>
        <dbReference type="SAM" id="MobiDB-lite"/>
    </source>
</evidence>
<feature type="compositionally biased region" description="Basic and acidic residues" evidence="3">
    <location>
        <begin position="89"/>
        <end position="104"/>
    </location>
</feature>